<sequence>MRKVKVKQILNRAKKKDLDIVISYSWKCGETTYSMNQKDMIIEERTVKLIDNYPYNLFENIPYQNIRWMKCYRK</sequence>
<dbReference type="EMBL" id="JAGZMU010000005">
    <property type="protein sequence ID" value="MBS4893781.1"/>
    <property type="molecule type" value="Genomic_DNA"/>
</dbReference>
<accession>A0A942WND2</accession>
<dbReference type="RefSeq" id="WP_278468071.1">
    <property type="nucleotide sequence ID" value="NZ_JAGZMU010000005.1"/>
</dbReference>
<comment type="caution">
    <text evidence="1">The sequence shown here is derived from an EMBL/GenBank/DDBJ whole genome shotgun (WGS) entry which is preliminary data.</text>
</comment>
<name>A0A942WND2_VEIPA</name>
<dbReference type="AlphaFoldDB" id="A0A942WND2"/>
<protein>
    <submittedName>
        <fullName evidence="1">Uncharacterized protein</fullName>
    </submittedName>
</protein>
<organism evidence="1 2">
    <name type="scientific">Veillonella parvula</name>
    <name type="common">Staphylococcus parvulus</name>
    <dbReference type="NCBI Taxonomy" id="29466"/>
    <lineage>
        <taxon>Bacteria</taxon>
        <taxon>Bacillati</taxon>
        <taxon>Bacillota</taxon>
        <taxon>Negativicutes</taxon>
        <taxon>Veillonellales</taxon>
        <taxon>Veillonellaceae</taxon>
        <taxon>Veillonella</taxon>
    </lineage>
</organism>
<proteinExistence type="predicted"/>
<reference evidence="1" key="1">
    <citation type="submission" date="2021-02" db="EMBL/GenBank/DDBJ databases">
        <title>Infant gut strain persistence is associated with maternal origin, phylogeny, and functional potential including surface adhesion and iron acquisition.</title>
        <authorList>
            <person name="Lou Y.C."/>
        </authorList>
    </citation>
    <scope>NUCLEOTIDE SEQUENCE</scope>
    <source>
        <strain evidence="1">L3_108_031G1_dasL3_108_031G1_concoct_20</strain>
    </source>
</reference>
<evidence type="ECO:0000313" key="2">
    <source>
        <dbReference type="Proteomes" id="UP000778864"/>
    </source>
</evidence>
<evidence type="ECO:0000313" key="1">
    <source>
        <dbReference type="EMBL" id="MBS4893781.1"/>
    </source>
</evidence>
<dbReference type="Proteomes" id="UP000778864">
    <property type="component" value="Unassembled WGS sequence"/>
</dbReference>
<gene>
    <name evidence="1" type="ORF">KHZ90_08400</name>
</gene>